<proteinExistence type="predicted"/>
<dbReference type="Gene3D" id="3.40.630.30">
    <property type="match status" value="1"/>
</dbReference>
<dbReference type="AlphaFoldDB" id="A0A173UXZ3"/>
<accession>A0A173UXZ3</accession>
<dbReference type="PANTHER" id="PTHR39173:SF1">
    <property type="entry name" value="ACETYLTRANSFERASE"/>
    <property type="match status" value="1"/>
</dbReference>
<keyword evidence="2" id="KW-0808">Transferase</keyword>
<organism evidence="2 3">
    <name type="scientific">Roseburia inulinivorans</name>
    <dbReference type="NCBI Taxonomy" id="360807"/>
    <lineage>
        <taxon>Bacteria</taxon>
        <taxon>Bacillati</taxon>
        <taxon>Bacillota</taxon>
        <taxon>Clostridia</taxon>
        <taxon>Lachnospirales</taxon>
        <taxon>Lachnospiraceae</taxon>
        <taxon>Roseburia</taxon>
    </lineage>
</organism>
<dbReference type="EMBL" id="CYXX01000019">
    <property type="protein sequence ID" value="CUN19889.1"/>
    <property type="molecule type" value="Genomic_DNA"/>
</dbReference>
<dbReference type="Proteomes" id="UP000095453">
    <property type="component" value="Unassembled WGS sequence"/>
</dbReference>
<dbReference type="GO" id="GO:0016747">
    <property type="term" value="F:acyltransferase activity, transferring groups other than amino-acyl groups"/>
    <property type="evidence" value="ECO:0007669"/>
    <property type="project" value="InterPro"/>
</dbReference>
<dbReference type="InterPro" id="IPR000182">
    <property type="entry name" value="GNAT_dom"/>
</dbReference>
<evidence type="ECO:0000313" key="3">
    <source>
        <dbReference type="Proteomes" id="UP000095453"/>
    </source>
</evidence>
<dbReference type="PROSITE" id="PS51186">
    <property type="entry name" value="GNAT"/>
    <property type="match status" value="1"/>
</dbReference>
<gene>
    <name evidence="2" type="ORF">ERS852444_02356</name>
</gene>
<name>A0A173UXZ3_9FIRM</name>
<evidence type="ECO:0000259" key="1">
    <source>
        <dbReference type="PROSITE" id="PS51186"/>
    </source>
</evidence>
<dbReference type="InterPro" id="IPR016181">
    <property type="entry name" value="Acyl_CoA_acyltransferase"/>
</dbReference>
<evidence type="ECO:0000313" key="2">
    <source>
        <dbReference type="EMBL" id="CUN19889.1"/>
    </source>
</evidence>
<dbReference type="Pfam" id="PF13302">
    <property type="entry name" value="Acetyltransf_3"/>
    <property type="match status" value="1"/>
</dbReference>
<dbReference type="RefSeq" id="WP_055170189.1">
    <property type="nucleotide sequence ID" value="NZ_CYXX01000019.1"/>
</dbReference>
<protein>
    <submittedName>
        <fullName evidence="2">Predicted acetyltransferase</fullName>
    </submittedName>
</protein>
<feature type="domain" description="N-acetyltransferase" evidence="1">
    <location>
        <begin position="37"/>
        <end position="176"/>
    </location>
</feature>
<dbReference type="PANTHER" id="PTHR39173">
    <property type="entry name" value="ACETYLTRANSFERASE"/>
    <property type="match status" value="1"/>
</dbReference>
<sequence length="179" mass="20420">MLFLVEANEKYTGELAQFKKEVLLYDKNRTDQFAGCMGLRDCSTEKDWIKLCNLRKRTETCEQAGTTVPSTTYFAIRESDNRLVGVIDLRHHIDHPILGTWGGHCGYSVRPSERGKGYANEMLRLNIQNAKRMGLSKLLVVCDETNAASEKTILANGGVFEKYIEIDGCRMKRYWIDTD</sequence>
<dbReference type="SUPFAM" id="SSF55729">
    <property type="entry name" value="Acyl-CoA N-acyltransferases (Nat)"/>
    <property type="match status" value="1"/>
</dbReference>
<reference evidence="2 3" key="1">
    <citation type="submission" date="2015-09" db="EMBL/GenBank/DDBJ databases">
        <authorList>
            <consortium name="Pathogen Informatics"/>
        </authorList>
    </citation>
    <scope>NUCLEOTIDE SEQUENCE [LARGE SCALE GENOMIC DNA]</scope>
    <source>
        <strain evidence="2 3">2789STDY5608887</strain>
    </source>
</reference>
<dbReference type="CDD" id="cd04301">
    <property type="entry name" value="NAT_SF"/>
    <property type="match status" value="1"/>
</dbReference>